<evidence type="ECO:0000256" key="1">
    <source>
        <dbReference type="SAM" id="MobiDB-lite"/>
    </source>
</evidence>
<evidence type="ECO:0000313" key="4">
    <source>
        <dbReference type="EMBL" id="PWC01944.1"/>
    </source>
</evidence>
<keyword evidence="5" id="KW-1185">Reference proteome</keyword>
<dbReference type="EMBL" id="QEEZ01000007">
    <property type="protein sequence ID" value="PWC01944.1"/>
    <property type="molecule type" value="Genomic_DNA"/>
</dbReference>
<dbReference type="Proteomes" id="UP000244989">
    <property type="component" value="Unassembled WGS sequence"/>
</dbReference>
<dbReference type="SUPFAM" id="SSF56300">
    <property type="entry name" value="Metallo-dependent phosphatases"/>
    <property type="match status" value="1"/>
</dbReference>
<evidence type="ECO:0000313" key="5">
    <source>
        <dbReference type="Proteomes" id="UP000244989"/>
    </source>
</evidence>
<feature type="domain" description="Calcineurin-like phosphoesterase" evidence="3">
    <location>
        <begin position="52"/>
        <end position="263"/>
    </location>
</feature>
<evidence type="ECO:0000259" key="3">
    <source>
        <dbReference type="Pfam" id="PF00149"/>
    </source>
</evidence>
<dbReference type="GO" id="GO:0005737">
    <property type="term" value="C:cytoplasm"/>
    <property type="evidence" value="ECO:0007669"/>
    <property type="project" value="TreeGrafter"/>
</dbReference>
<dbReference type="Gene3D" id="3.60.21.10">
    <property type="match status" value="1"/>
</dbReference>
<keyword evidence="2" id="KW-0732">Signal</keyword>
<dbReference type="PANTHER" id="PTHR32440:SF0">
    <property type="entry name" value="PHOSPHATASE DCR2-RELATED"/>
    <property type="match status" value="1"/>
</dbReference>
<dbReference type="OrthoDB" id="9816081at2"/>
<proteinExistence type="predicted"/>
<dbReference type="InterPro" id="IPR006311">
    <property type="entry name" value="TAT_signal"/>
</dbReference>
<dbReference type="CDD" id="cd07383">
    <property type="entry name" value="MPP_Dcr2"/>
    <property type="match status" value="1"/>
</dbReference>
<protein>
    <submittedName>
        <fullName evidence="4">Phosphoesterase</fullName>
    </submittedName>
</protein>
<reference evidence="5" key="1">
    <citation type="submission" date="2018-04" db="EMBL/GenBank/DDBJ databases">
        <authorList>
            <person name="Liu S."/>
            <person name="Wang Z."/>
            <person name="Li J."/>
        </authorList>
    </citation>
    <scope>NUCLEOTIDE SEQUENCE [LARGE SCALE GENOMIC DNA]</scope>
    <source>
        <strain evidence="5">2189</strain>
    </source>
</reference>
<dbReference type="AlphaFoldDB" id="A0A2U1T7G5"/>
<dbReference type="RefSeq" id="WP_108431103.1">
    <property type="nucleotide sequence ID" value="NZ_CP026947.1"/>
</dbReference>
<comment type="caution">
    <text evidence="4">The sequence shown here is derived from an EMBL/GenBank/DDBJ whole genome shotgun (WGS) entry which is preliminary data.</text>
</comment>
<dbReference type="InterPro" id="IPR029052">
    <property type="entry name" value="Metallo-depent_PP-like"/>
</dbReference>
<organism evidence="4 5">
    <name type="scientific">Corynebacterium yudongzhengii</name>
    <dbReference type="NCBI Taxonomy" id="2080740"/>
    <lineage>
        <taxon>Bacteria</taxon>
        <taxon>Bacillati</taxon>
        <taxon>Actinomycetota</taxon>
        <taxon>Actinomycetes</taxon>
        <taxon>Mycobacteriales</taxon>
        <taxon>Corynebacteriaceae</taxon>
        <taxon>Corynebacterium</taxon>
    </lineage>
</organism>
<feature type="chain" id="PRO_5015680761" evidence="2">
    <location>
        <begin position="33"/>
        <end position="440"/>
    </location>
</feature>
<dbReference type="PROSITE" id="PS51318">
    <property type="entry name" value="TAT"/>
    <property type="match status" value="1"/>
</dbReference>
<feature type="compositionally biased region" description="Low complexity" evidence="1">
    <location>
        <begin position="395"/>
        <end position="440"/>
    </location>
</feature>
<dbReference type="GO" id="GO:0016788">
    <property type="term" value="F:hydrolase activity, acting on ester bonds"/>
    <property type="evidence" value="ECO:0007669"/>
    <property type="project" value="TreeGrafter"/>
</dbReference>
<dbReference type="PANTHER" id="PTHR32440">
    <property type="entry name" value="PHOSPHATASE DCR2-RELATED-RELATED"/>
    <property type="match status" value="1"/>
</dbReference>
<gene>
    <name evidence="4" type="ORF">DF222_05030</name>
</gene>
<dbReference type="Pfam" id="PF00149">
    <property type="entry name" value="Metallophos"/>
    <property type="match status" value="1"/>
</dbReference>
<accession>A0A2U1T7G5</accession>
<evidence type="ECO:0000256" key="2">
    <source>
        <dbReference type="SAM" id="SignalP"/>
    </source>
</evidence>
<feature type="region of interest" description="Disordered" evidence="1">
    <location>
        <begin position="377"/>
        <end position="440"/>
    </location>
</feature>
<feature type="signal peptide" evidence="2">
    <location>
        <begin position="1"/>
        <end position="32"/>
    </location>
</feature>
<dbReference type="KEGG" id="cyz:C3B44_03215"/>
<name>A0A2U1T7G5_9CORY</name>
<dbReference type="InterPro" id="IPR004843">
    <property type="entry name" value="Calcineurin-like_PHP"/>
</dbReference>
<sequence>MPAPLSRRHLLQGGSLLAATAALTSLPLQATAQETSRASSSRRLQFNPDGTFRIMQFNDTQDSPLTDRRTIEFMEKALDEAKPDFALINGDVINGDPTTAEEVYQAINNVVLPMENRSIPWAVTFGNHDEDSAESNGTGVFEAQMLEFLRQYAHNYNPADDPIVGHSNGQLLINDSAGNPGKFAIWLLDSGRYAPEDPAGQSTEGLKDYDWIRPEQIRWYTDTSIATEKEFGRKVPGLMFFHIPTFEHHHMWYGQQFTSNEIERHKAAERHGIVGEKNEDCYTGLFNSGIYAAAFERGDILGMYCGHDHINTYMGNYYGIELGYGPGTGFGTYGLNDGTWHMHTLRGARVFELNENSERVYDSTRLIFAKDLGVDMNPQPQPLDAPAEFPESVRPIAGADSADSAGPIAGADSADSAGSAGSILPNLSSELGSSGWDSSQ</sequence>